<feature type="compositionally biased region" description="Acidic residues" evidence="1">
    <location>
        <begin position="160"/>
        <end position="172"/>
    </location>
</feature>
<evidence type="ECO:0000256" key="1">
    <source>
        <dbReference type="SAM" id="MobiDB-lite"/>
    </source>
</evidence>
<gene>
    <name evidence="2" type="ORF">PPTG_23117</name>
</gene>
<dbReference type="AlphaFoldDB" id="W2Q617"/>
<dbReference type="OrthoDB" id="127359at2759"/>
<dbReference type="Proteomes" id="UP000018817">
    <property type="component" value="Unassembled WGS sequence"/>
</dbReference>
<proteinExistence type="predicted"/>
<evidence type="ECO:0000313" key="2">
    <source>
        <dbReference type="EMBL" id="ETN07999.1"/>
    </source>
</evidence>
<feature type="compositionally biased region" description="Low complexity" evidence="1">
    <location>
        <begin position="98"/>
        <end position="112"/>
    </location>
</feature>
<sequence length="327" mass="35208">MMLWFVCIGHWLRKRKPVDYVRSVHGFTRDPSSNEDYVDDPFAMTDDVANEEANMGSLEGEENNEVIADDTVPNNVDVETKNAPAAMTGPGSGDAALGTSDDVGTTTAATSASGVTGLCVDAGKKDACASAATTAKDDTPESMPNDSNDSAGPEARDSNVDEGDANMEDGDAAVDSNVVVSDANVDEGDADADVDANVIRANATRILERVSHSFQRMWCTHGSTQSSRGEGLRICALRYDVCVASFLVRCVKVVKQGMAAREVQLESDTEISTHNHETNNFIFDSYREAKFISIPSQVHREFGLLMDMKTSTSNINRFLSKQLDGSQ</sequence>
<dbReference type="EMBL" id="KI669590">
    <property type="protein sequence ID" value="ETN07999.1"/>
    <property type="molecule type" value="Genomic_DNA"/>
</dbReference>
<organism evidence="2 3">
    <name type="scientific">Phytophthora nicotianae (strain INRA-310)</name>
    <name type="common">Phytophthora parasitica</name>
    <dbReference type="NCBI Taxonomy" id="761204"/>
    <lineage>
        <taxon>Eukaryota</taxon>
        <taxon>Sar</taxon>
        <taxon>Stramenopiles</taxon>
        <taxon>Oomycota</taxon>
        <taxon>Peronosporomycetes</taxon>
        <taxon>Peronosporales</taxon>
        <taxon>Peronosporaceae</taxon>
        <taxon>Phytophthora</taxon>
    </lineage>
</organism>
<feature type="region of interest" description="Disordered" evidence="1">
    <location>
        <begin position="133"/>
        <end position="173"/>
    </location>
</feature>
<accession>W2Q617</accession>
<dbReference type="GeneID" id="20191716"/>
<dbReference type="RefSeq" id="XP_008906803.1">
    <property type="nucleotide sequence ID" value="XM_008908555.1"/>
</dbReference>
<protein>
    <submittedName>
        <fullName evidence="2">Uncharacterized protein</fullName>
    </submittedName>
</protein>
<feature type="region of interest" description="Disordered" evidence="1">
    <location>
        <begin position="81"/>
        <end position="112"/>
    </location>
</feature>
<evidence type="ECO:0000313" key="3">
    <source>
        <dbReference type="Proteomes" id="UP000018817"/>
    </source>
</evidence>
<name>W2Q617_PHYN3</name>
<reference evidence="3" key="1">
    <citation type="submission" date="2011-12" db="EMBL/GenBank/DDBJ databases">
        <authorList>
            <consortium name="The Broad Institute Genome Sequencing Platform"/>
            <person name="Russ C."/>
            <person name="Tyler B."/>
            <person name="Panabieres F."/>
            <person name="Shan W."/>
            <person name="Tripathy S."/>
            <person name="Grunwald N."/>
            <person name="Machado M."/>
            <person name="Young S.K."/>
            <person name="Zeng Q."/>
            <person name="Gargeya S."/>
            <person name="Fitzgerald M."/>
            <person name="Haas B."/>
            <person name="Abouelleil A."/>
            <person name="Alvarado L."/>
            <person name="Arachchi H.M."/>
            <person name="Berlin A."/>
            <person name="Chapman S.B."/>
            <person name="Gearin G."/>
            <person name="Goldberg J."/>
            <person name="Griggs A."/>
            <person name="Gujja S."/>
            <person name="Hansen M."/>
            <person name="Heiman D."/>
            <person name="Howarth C."/>
            <person name="Larimer J."/>
            <person name="Lui A."/>
            <person name="MacDonald P.J.P."/>
            <person name="McCowen C."/>
            <person name="Montmayeur A."/>
            <person name="Murphy C."/>
            <person name="Neiman D."/>
            <person name="Pearson M."/>
            <person name="Priest M."/>
            <person name="Roberts A."/>
            <person name="Saif S."/>
            <person name="Shea T."/>
            <person name="Sisk P."/>
            <person name="Stolte C."/>
            <person name="Sykes S."/>
            <person name="Wortman J."/>
            <person name="Nusbaum C."/>
            <person name="Birren B."/>
        </authorList>
    </citation>
    <scope>NUCLEOTIDE SEQUENCE [LARGE SCALE GENOMIC DNA]</scope>
    <source>
        <strain evidence="3">INRA-310</strain>
    </source>
</reference>
<reference evidence="2 3" key="2">
    <citation type="submission" date="2013-11" db="EMBL/GenBank/DDBJ databases">
        <title>The Genome Sequence of Phytophthora parasitica INRA-310.</title>
        <authorList>
            <consortium name="The Broad Institute Genomics Platform"/>
            <person name="Russ C."/>
            <person name="Tyler B."/>
            <person name="Panabieres F."/>
            <person name="Shan W."/>
            <person name="Tripathy S."/>
            <person name="Grunwald N."/>
            <person name="Machado M."/>
            <person name="Johnson C.S."/>
            <person name="Arredondo F."/>
            <person name="Hong C."/>
            <person name="Coffey M."/>
            <person name="Young S.K."/>
            <person name="Zeng Q."/>
            <person name="Gargeya S."/>
            <person name="Fitzgerald M."/>
            <person name="Abouelleil A."/>
            <person name="Alvarado L."/>
            <person name="Chapman S.B."/>
            <person name="Gainer-Dewar J."/>
            <person name="Goldberg J."/>
            <person name="Griggs A."/>
            <person name="Gujja S."/>
            <person name="Hansen M."/>
            <person name="Howarth C."/>
            <person name="Imamovic A."/>
            <person name="Ireland A."/>
            <person name="Larimer J."/>
            <person name="McCowan C."/>
            <person name="Murphy C."/>
            <person name="Pearson M."/>
            <person name="Poon T.W."/>
            <person name="Priest M."/>
            <person name="Roberts A."/>
            <person name="Saif S."/>
            <person name="Shea T."/>
            <person name="Sykes S."/>
            <person name="Wortman J."/>
            <person name="Nusbaum C."/>
            <person name="Birren B."/>
        </authorList>
    </citation>
    <scope>NUCLEOTIDE SEQUENCE [LARGE SCALE GENOMIC DNA]</scope>
    <source>
        <strain evidence="2 3">INRA-310</strain>
    </source>
</reference>
<dbReference type="VEuPathDB" id="FungiDB:PPTG_23117"/>